<name>A0A8I0V974_9MICO</name>
<reference evidence="6 7" key="1">
    <citation type="submission" date="2020-10" db="EMBL/GenBank/DDBJ databases">
        <title>Draft genome sequences of plant-associated actinobacteria.</title>
        <authorList>
            <person name="Tarlachkov S.V."/>
            <person name="Starodumova I.P."/>
            <person name="Dorofeeva L.V."/>
            <person name="Prisyazhnaya N.V."/>
            <person name="Roubtsova T.V."/>
            <person name="Chizhov V.N."/>
            <person name="Nadler S.A."/>
            <person name="Subbotin S.A."/>
            <person name="Evtushenko L.I."/>
        </authorList>
    </citation>
    <scope>NUCLEOTIDE SEQUENCE [LARGE SCALE GENOMIC DNA]</scope>
    <source>
        <strain evidence="6 7">VKM Ac-2886</strain>
    </source>
</reference>
<dbReference type="Proteomes" id="UP000634579">
    <property type="component" value="Unassembled WGS sequence"/>
</dbReference>
<dbReference type="AlphaFoldDB" id="A0A8I0V974"/>
<sequence length="249" mass="26840">MVDDRSVHDAAFLAGVLREAPVPLWVIDAAGRVSLANPAAARFLGHRDEGDVLGGSSHDLLHRHRPDGSPYPAHECPIITAPGSRLASEWFVTRAGDVRPVRWSTQPIGATGDVLLSFAAADPHATRPAARGLEVPPPSAAASRPRLRAAMQRSIEERFTDATFSTADLARDARLSIRSVQAIFAETNASPAAEIRRRRLLHAKALLERGHSVQSACHGSGFSDADAFARTYRTHFGHAPSRTRPLPQP</sequence>
<protein>
    <submittedName>
        <fullName evidence="6">Helix-turn-helix domain-containing protein</fullName>
    </submittedName>
</protein>
<feature type="domain" description="HTH araC/xylS-type" evidence="4">
    <location>
        <begin position="145"/>
        <end position="246"/>
    </location>
</feature>
<dbReference type="SUPFAM" id="SSF46689">
    <property type="entry name" value="Homeodomain-like"/>
    <property type="match status" value="1"/>
</dbReference>
<dbReference type="GO" id="GO:0043565">
    <property type="term" value="F:sequence-specific DNA binding"/>
    <property type="evidence" value="ECO:0007669"/>
    <property type="project" value="InterPro"/>
</dbReference>
<evidence type="ECO:0000256" key="1">
    <source>
        <dbReference type="ARBA" id="ARBA00023015"/>
    </source>
</evidence>
<dbReference type="GO" id="GO:0003700">
    <property type="term" value="F:DNA-binding transcription factor activity"/>
    <property type="evidence" value="ECO:0007669"/>
    <property type="project" value="InterPro"/>
</dbReference>
<dbReference type="InterPro" id="IPR013767">
    <property type="entry name" value="PAS_fold"/>
</dbReference>
<dbReference type="CDD" id="cd00130">
    <property type="entry name" value="PAS"/>
    <property type="match status" value="1"/>
</dbReference>
<dbReference type="SMART" id="SM00342">
    <property type="entry name" value="HTH_ARAC"/>
    <property type="match status" value="1"/>
</dbReference>
<dbReference type="Pfam" id="PF00989">
    <property type="entry name" value="PAS"/>
    <property type="match status" value="1"/>
</dbReference>
<dbReference type="SUPFAM" id="SSF55785">
    <property type="entry name" value="PYP-like sensor domain (PAS domain)"/>
    <property type="match status" value="1"/>
</dbReference>
<comment type="caution">
    <text evidence="6">The sequence shown here is derived from an EMBL/GenBank/DDBJ whole genome shotgun (WGS) entry which is preliminary data.</text>
</comment>
<accession>A0A8I0V974</accession>
<dbReference type="InterPro" id="IPR018062">
    <property type="entry name" value="HTH_AraC-typ_CS"/>
</dbReference>
<dbReference type="InterPro" id="IPR000014">
    <property type="entry name" value="PAS"/>
</dbReference>
<dbReference type="PANTHER" id="PTHR46796">
    <property type="entry name" value="HTH-TYPE TRANSCRIPTIONAL ACTIVATOR RHAS-RELATED"/>
    <property type="match status" value="1"/>
</dbReference>
<dbReference type="InterPro" id="IPR035965">
    <property type="entry name" value="PAS-like_dom_sf"/>
</dbReference>
<dbReference type="PROSITE" id="PS01124">
    <property type="entry name" value="HTH_ARAC_FAMILY_2"/>
    <property type="match status" value="1"/>
</dbReference>
<evidence type="ECO:0000259" key="4">
    <source>
        <dbReference type="PROSITE" id="PS01124"/>
    </source>
</evidence>
<dbReference type="PROSITE" id="PS00041">
    <property type="entry name" value="HTH_ARAC_FAMILY_1"/>
    <property type="match status" value="1"/>
</dbReference>
<dbReference type="EMBL" id="JADKRP010000001">
    <property type="protein sequence ID" value="MBF4631023.1"/>
    <property type="molecule type" value="Genomic_DNA"/>
</dbReference>
<dbReference type="SMART" id="SM00091">
    <property type="entry name" value="PAS"/>
    <property type="match status" value="1"/>
</dbReference>
<dbReference type="Gene3D" id="1.10.10.60">
    <property type="entry name" value="Homeodomain-like"/>
    <property type="match status" value="1"/>
</dbReference>
<evidence type="ECO:0000313" key="7">
    <source>
        <dbReference type="Proteomes" id="UP000634579"/>
    </source>
</evidence>
<dbReference type="RefSeq" id="WP_194674922.1">
    <property type="nucleotide sequence ID" value="NZ_JADKRP010000001.1"/>
</dbReference>
<dbReference type="PROSITE" id="PS50112">
    <property type="entry name" value="PAS"/>
    <property type="match status" value="1"/>
</dbReference>
<evidence type="ECO:0000259" key="5">
    <source>
        <dbReference type="PROSITE" id="PS50112"/>
    </source>
</evidence>
<evidence type="ECO:0000256" key="2">
    <source>
        <dbReference type="ARBA" id="ARBA00023125"/>
    </source>
</evidence>
<keyword evidence="3" id="KW-0804">Transcription</keyword>
<dbReference type="NCBIfam" id="TIGR00229">
    <property type="entry name" value="sensory_box"/>
    <property type="match status" value="1"/>
</dbReference>
<keyword evidence="1" id="KW-0805">Transcription regulation</keyword>
<dbReference type="InterPro" id="IPR050204">
    <property type="entry name" value="AraC_XylS_family_regulators"/>
</dbReference>
<proteinExistence type="predicted"/>
<dbReference type="Pfam" id="PF12833">
    <property type="entry name" value="HTH_18"/>
    <property type="match status" value="1"/>
</dbReference>
<dbReference type="InterPro" id="IPR018060">
    <property type="entry name" value="HTH_AraC"/>
</dbReference>
<keyword evidence="2" id="KW-0238">DNA-binding</keyword>
<organism evidence="6 7">
    <name type="scientific">Clavibacter phaseoli</name>
    <dbReference type="NCBI Taxonomy" id="1734031"/>
    <lineage>
        <taxon>Bacteria</taxon>
        <taxon>Bacillati</taxon>
        <taxon>Actinomycetota</taxon>
        <taxon>Actinomycetes</taxon>
        <taxon>Micrococcales</taxon>
        <taxon>Microbacteriaceae</taxon>
        <taxon>Clavibacter</taxon>
    </lineage>
</organism>
<evidence type="ECO:0000313" key="6">
    <source>
        <dbReference type="EMBL" id="MBF4631023.1"/>
    </source>
</evidence>
<evidence type="ECO:0000256" key="3">
    <source>
        <dbReference type="ARBA" id="ARBA00023163"/>
    </source>
</evidence>
<gene>
    <name evidence="6" type="ORF">ITJ42_07335</name>
</gene>
<dbReference type="Gene3D" id="3.30.450.20">
    <property type="entry name" value="PAS domain"/>
    <property type="match status" value="1"/>
</dbReference>
<feature type="domain" description="PAS" evidence="5">
    <location>
        <begin position="9"/>
        <end position="49"/>
    </location>
</feature>
<dbReference type="InterPro" id="IPR009057">
    <property type="entry name" value="Homeodomain-like_sf"/>
</dbReference>
<keyword evidence="7" id="KW-1185">Reference proteome</keyword>